<keyword evidence="10" id="KW-1185">Reference proteome</keyword>
<dbReference type="AlphaFoldDB" id="A0A2K9NT83"/>
<evidence type="ECO:0000313" key="10">
    <source>
        <dbReference type="Proteomes" id="UP000235584"/>
    </source>
</evidence>
<sequence length="350" mass="39450">MKNIAAKIITVGALTLLPLTYSFAQGTSADGTKVMPAPLLMLDNFFAHHVLIAEKSTHSLHLFKNADGKPEFVRSYQMATGKKPGDKEAEGDFRTPEGVYNFVDFMTNKQLLAQSGPQGAIYGAGAFVTDYPNPVDKINKKTGSGIWLHSTNDETRIDKGLDSRGCVVTANNELIDVSKYLELNKTPMIVVQDLIYLNEKTWETQKGELKKTIDGWLDAWRKKDIESYISYYDQNDFVDSKGKYAAYKAYKKAVFSNPGQPKIDLDNLSILQAKNYAVVTFTQNYQSNTINDTGRKLLYLRQDENYNWKIVSEVWTKNGLENMGKLAFEPSLRFFKEGTREGIEIKKGNN</sequence>
<evidence type="ECO:0000256" key="4">
    <source>
        <dbReference type="ARBA" id="ARBA00022960"/>
    </source>
</evidence>
<protein>
    <recommendedName>
        <fullName evidence="8">L,D-TPase catalytic domain-containing protein</fullName>
    </recommendedName>
</protein>
<reference evidence="9 10" key="1">
    <citation type="submission" date="2018-01" db="EMBL/GenBank/DDBJ databases">
        <title>Complete genome sequence of Bacteriovorax stolpii DSM12778.</title>
        <authorList>
            <person name="Tang B."/>
            <person name="Chang J."/>
        </authorList>
    </citation>
    <scope>NUCLEOTIDE SEQUENCE [LARGE SCALE GENOMIC DNA]</scope>
    <source>
        <strain evidence="9 10">DSM 12778</strain>
    </source>
</reference>
<comment type="similarity">
    <text evidence="2">Belongs to the YkuD family.</text>
</comment>
<feature type="active site" description="Nucleophile" evidence="7">
    <location>
        <position position="166"/>
    </location>
</feature>
<keyword evidence="5 7" id="KW-0573">Peptidoglycan synthesis</keyword>
<dbReference type="InterPro" id="IPR038063">
    <property type="entry name" value="Transpep_catalytic_dom"/>
</dbReference>
<dbReference type="SUPFAM" id="SSF54427">
    <property type="entry name" value="NTF2-like"/>
    <property type="match status" value="1"/>
</dbReference>
<dbReference type="Pfam" id="PF03734">
    <property type="entry name" value="YkuD"/>
    <property type="match status" value="1"/>
</dbReference>
<dbReference type="InterPro" id="IPR005490">
    <property type="entry name" value="LD_TPept_cat_dom"/>
</dbReference>
<dbReference type="GO" id="GO:0009252">
    <property type="term" value="P:peptidoglycan biosynthetic process"/>
    <property type="evidence" value="ECO:0007669"/>
    <property type="project" value="UniProtKB-UniPathway"/>
</dbReference>
<organism evidence="9 10">
    <name type="scientific">Bacteriovorax stolpii</name>
    <name type="common">Bdellovibrio stolpii</name>
    <dbReference type="NCBI Taxonomy" id="960"/>
    <lineage>
        <taxon>Bacteria</taxon>
        <taxon>Pseudomonadati</taxon>
        <taxon>Bdellovibrionota</taxon>
        <taxon>Bacteriovoracia</taxon>
        <taxon>Bacteriovoracales</taxon>
        <taxon>Bacteriovoracaceae</taxon>
        <taxon>Bacteriovorax</taxon>
    </lineage>
</organism>
<dbReference type="KEGG" id="bsto:C0V70_11590"/>
<evidence type="ECO:0000256" key="7">
    <source>
        <dbReference type="PROSITE-ProRule" id="PRU01373"/>
    </source>
</evidence>
<dbReference type="RefSeq" id="WP_102244022.1">
    <property type="nucleotide sequence ID" value="NZ_CP025704.1"/>
</dbReference>
<keyword evidence="3" id="KW-0808">Transferase</keyword>
<dbReference type="Proteomes" id="UP000235584">
    <property type="component" value="Chromosome"/>
</dbReference>
<dbReference type="PANTHER" id="PTHR36699">
    <property type="entry name" value="LD-TRANSPEPTIDASE"/>
    <property type="match status" value="1"/>
</dbReference>
<dbReference type="InterPro" id="IPR032710">
    <property type="entry name" value="NTF2-like_dom_sf"/>
</dbReference>
<dbReference type="GO" id="GO:0016740">
    <property type="term" value="F:transferase activity"/>
    <property type="evidence" value="ECO:0007669"/>
    <property type="project" value="UniProtKB-KW"/>
</dbReference>
<dbReference type="GO" id="GO:0004180">
    <property type="term" value="F:carboxypeptidase activity"/>
    <property type="evidence" value="ECO:0007669"/>
    <property type="project" value="UniProtKB-ARBA"/>
</dbReference>
<dbReference type="GO" id="GO:0071555">
    <property type="term" value="P:cell wall organization"/>
    <property type="evidence" value="ECO:0007669"/>
    <property type="project" value="UniProtKB-UniRule"/>
</dbReference>
<dbReference type="PROSITE" id="PS52029">
    <property type="entry name" value="LD_TPASE"/>
    <property type="match status" value="1"/>
</dbReference>
<proteinExistence type="inferred from homology"/>
<dbReference type="GO" id="GO:0008360">
    <property type="term" value="P:regulation of cell shape"/>
    <property type="evidence" value="ECO:0007669"/>
    <property type="project" value="UniProtKB-UniRule"/>
</dbReference>
<evidence type="ECO:0000256" key="5">
    <source>
        <dbReference type="ARBA" id="ARBA00022984"/>
    </source>
</evidence>
<evidence type="ECO:0000256" key="6">
    <source>
        <dbReference type="ARBA" id="ARBA00023316"/>
    </source>
</evidence>
<dbReference type="UniPathway" id="UPA00219"/>
<comment type="pathway">
    <text evidence="1 7">Cell wall biogenesis; peptidoglycan biosynthesis.</text>
</comment>
<dbReference type="Gene3D" id="3.10.450.50">
    <property type="match status" value="1"/>
</dbReference>
<gene>
    <name evidence="9" type="ORF">C0V70_11590</name>
</gene>
<feature type="active site" description="Proton donor/acceptor" evidence="7">
    <location>
        <position position="149"/>
    </location>
</feature>
<evidence type="ECO:0000256" key="3">
    <source>
        <dbReference type="ARBA" id="ARBA00022679"/>
    </source>
</evidence>
<evidence type="ECO:0000259" key="8">
    <source>
        <dbReference type="PROSITE" id="PS52029"/>
    </source>
</evidence>
<evidence type="ECO:0000256" key="1">
    <source>
        <dbReference type="ARBA" id="ARBA00004752"/>
    </source>
</evidence>
<keyword evidence="6 7" id="KW-0961">Cell wall biogenesis/degradation</keyword>
<dbReference type="CDD" id="cd16913">
    <property type="entry name" value="YkuD_like"/>
    <property type="match status" value="1"/>
</dbReference>
<accession>A0A2K9NT83</accession>
<dbReference type="EMBL" id="CP025704">
    <property type="protein sequence ID" value="AUN98731.1"/>
    <property type="molecule type" value="Genomic_DNA"/>
</dbReference>
<dbReference type="InterPro" id="IPR056203">
    <property type="entry name" value="Cds6_C"/>
</dbReference>
<dbReference type="PANTHER" id="PTHR36699:SF1">
    <property type="entry name" value="L,D-TRANSPEPTIDASE YAFK-RELATED"/>
    <property type="match status" value="1"/>
</dbReference>
<dbReference type="Gene3D" id="2.40.440.10">
    <property type="entry name" value="L,D-transpeptidase catalytic domain-like"/>
    <property type="match status" value="1"/>
</dbReference>
<dbReference type="Pfam" id="PF24125">
    <property type="entry name" value="Cds6_C"/>
    <property type="match status" value="1"/>
</dbReference>
<evidence type="ECO:0000256" key="2">
    <source>
        <dbReference type="ARBA" id="ARBA00005992"/>
    </source>
</evidence>
<name>A0A2K9NT83_BACTC</name>
<feature type="domain" description="L,D-TPase catalytic" evidence="8">
    <location>
        <begin position="49"/>
        <end position="191"/>
    </location>
</feature>
<dbReference type="SUPFAM" id="SSF141523">
    <property type="entry name" value="L,D-transpeptidase catalytic domain-like"/>
    <property type="match status" value="1"/>
</dbReference>
<keyword evidence="4 7" id="KW-0133">Cell shape</keyword>
<evidence type="ECO:0000313" key="9">
    <source>
        <dbReference type="EMBL" id="AUN98731.1"/>
    </source>
</evidence>